<dbReference type="Pfam" id="PF01522">
    <property type="entry name" value="Polysacc_deac_1"/>
    <property type="match status" value="1"/>
</dbReference>
<dbReference type="SUPFAM" id="SSF88713">
    <property type="entry name" value="Glycoside hydrolase/deacetylase"/>
    <property type="match status" value="1"/>
</dbReference>
<dbReference type="AlphaFoldDB" id="A0A919T0I6"/>
<dbReference type="GO" id="GO:0005975">
    <property type="term" value="P:carbohydrate metabolic process"/>
    <property type="evidence" value="ECO:0007669"/>
    <property type="project" value="InterPro"/>
</dbReference>
<accession>A0A919T0I6</accession>
<evidence type="ECO:0000313" key="2">
    <source>
        <dbReference type="EMBL" id="GIM80732.1"/>
    </source>
</evidence>
<dbReference type="EMBL" id="BOQP01000043">
    <property type="protein sequence ID" value="GIM80732.1"/>
    <property type="molecule type" value="Genomic_DNA"/>
</dbReference>
<keyword evidence="3" id="KW-1185">Reference proteome</keyword>
<dbReference type="RefSeq" id="WP_213001672.1">
    <property type="nucleotide sequence ID" value="NZ_BAAATW010000001.1"/>
</dbReference>
<dbReference type="CDD" id="cd10917">
    <property type="entry name" value="CE4_NodB_like_6s_7s"/>
    <property type="match status" value="1"/>
</dbReference>
<dbReference type="PROSITE" id="PS51677">
    <property type="entry name" value="NODB"/>
    <property type="match status" value="1"/>
</dbReference>
<evidence type="ECO:0000313" key="3">
    <source>
        <dbReference type="Proteomes" id="UP000680865"/>
    </source>
</evidence>
<dbReference type="InterPro" id="IPR050248">
    <property type="entry name" value="Polysacc_deacetylase_ArnD"/>
</dbReference>
<dbReference type="Gene3D" id="3.20.20.370">
    <property type="entry name" value="Glycoside hydrolase/deacetylase"/>
    <property type="match status" value="1"/>
</dbReference>
<feature type="domain" description="NodB homology" evidence="1">
    <location>
        <begin position="1"/>
        <end position="178"/>
    </location>
</feature>
<name>A0A919T0I6_9ACTN</name>
<dbReference type="InterPro" id="IPR011330">
    <property type="entry name" value="Glyco_hydro/deAcase_b/a-brl"/>
</dbReference>
<dbReference type="PANTHER" id="PTHR10587:SF137">
    <property type="entry name" value="4-DEOXY-4-FORMAMIDO-L-ARABINOSE-PHOSPHOUNDECAPRENOL DEFORMYLASE ARND-RELATED"/>
    <property type="match status" value="1"/>
</dbReference>
<dbReference type="Proteomes" id="UP000680865">
    <property type="component" value="Unassembled WGS sequence"/>
</dbReference>
<comment type="caution">
    <text evidence="2">The sequence shown here is derived from an EMBL/GenBank/DDBJ whole genome shotgun (WGS) entry which is preliminary data.</text>
</comment>
<protein>
    <recommendedName>
        <fullName evidence="1">NodB homology domain-containing protein</fullName>
    </recommendedName>
</protein>
<gene>
    <name evidence="2" type="ORF">Aco04nite_72360</name>
</gene>
<dbReference type="PANTHER" id="PTHR10587">
    <property type="entry name" value="GLYCOSYL TRANSFERASE-RELATED"/>
    <property type="match status" value="1"/>
</dbReference>
<sequence length="180" mass="20007">MALTFDDGPSRYTPQILAVLRRHHVHATFCMLGDEARRYPELARQVVAEGHQLCNHSRDHANLQKASPAKVRAEVTKAQKQIKKTTGVTPKIFRFPYGASDSQARKIVHGYGLRALGWDVDPEDWTRPSARKITTRITAHVKNGSVVLMHDGGGDRSHTAASLEATITRLQARGYTFVLA</sequence>
<reference evidence="2" key="1">
    <citation type="submission" date="2021-03" db="EMBL/GenBank/DDBJ databases">
        <title>Whole genome shotgun sequence of Actinoplanes consettensis NBRC 14913.</title>
        <authorList>
            <person name="Komaki H."/>
            <person name="Tamura T."/>
        </authorList>
    </citation>
    <scope>NUCLEOTIDE SEQUENCE</scope>
    <source>
        <strain evidence="2">NBRC 14913</strain>
    </source>
</reference>
<organism evidence="2 3">
    <name type="scientific">Winogradskya consettensis</name>
    <dbReference type="NCBI Taxonomy" id="113560"/>
    <lineage>
        <taxon>Bacteria</taxon>
        <taxon>Bacillati</taxon>
        <taxon>Actinomycetota</taxon>
        <taxon>Actinomycetes</taxon>
        <taxon>Micromonosporales</taxon>
        <taxon>Micromonosporaceae</taxon>
        <taxon>Winogradskya</taxon>
    </lineage>
</organism>
<dbReference type="GO" id="GO:0016810">
    <property type="term" value="F:hydrolase activity, acting on carbon-nitrogen (but not peptide) bonds"/>
    <property type="evidence" value="ECO:0007669"/>
    <property type="project" value="InterPro"/>
</dbReference>
<evidence type="ECO:0000259" key="1">
    <source>
        <dbReference type="PROSITE" id="PS51677"/>
    </source>
</evidence>
<dbReference type="InterPro" id="IPR002509">
    <property type="entry name" value="NODB_dom"/>
</dbReference>
<proteinExistence type="predicted"/>